<accession>A0A0G4ISB3</accession>
<keyword evidence="4 5" id="KW-0472">Membrane</keyword>
<geneLocation type="mitochondrion" evidence="8"/>
<dbReference type="Proteomes" id="UP000290189">
    <property type="component" value="Unassembled WGS sequence"/>
</dbReference>
<evidence type="ECO:0000256" key="1">
    <source>
        <dbReference type="ARBA" id="ARBA00004141"/>
    </source>
</evidence>
<evidence type="ECO:0000313" key="9">
    <source>
        <dbReference type="Proteomes" id="UP000039324"/>
    </source>
</evidence>
<feature type="transmembrane region" description="Helical" evidence="5">
    <location>
        <begin position="115"/>
        <end position="135"/>
    </location>
</feature>
<feature type="transmembrane region" description="Helical" evidence="5">
    <location>
        <begin position="165"/>
        <end position="189"/>
    </location>
</feature>
<keyword evidence="2 5" id="KW-0812">Transmembrane</keyword>
<gene>
    <name evidence="7" type="ORF">PBRA_006135</name>
    <name evidence="8" type="ORF">PLBR_LOCUS3370</name>
</gene>
<feature type="domain" description="Amino acid transporter transmembrane" evidence="6">
    <location>
        <begin position="22"/>
        <end position="399"/>
    </location>
</feature>
<evidence type="ECO:0000256" key="3">
    <source>
        <dbReference type="ARBA" id="ARBA00022989"/>
    </source>
</evidence>
<dbReference type="GO" id="GO:0015179">
    <property type="term" value="F:L-amino acid transmembrane transporter activity"/>
    <property type="evidence" value="ECO:0007669"/>
    <property type="project" value="TreeGrafter"/>
</dbReference>
<evidence type="ECO:0000256" key="5">
    <source>
        <dbReference type="SAM" id="Phobius"/>
    </source>
</evidence>
<dbReference type="EMBL" id="CDSF01000082">
    <property type="protein sequence ID" value="CEO98021.1"/>
    <property type="molecule type" value="Genomic_DNA"/>
</dbReference>
<feature type="transmembrane region" description="Helical" evidence="5">
    <location>
        <begin position="52"/>
        <end position="73"/>
    </location>
</feature>
<evidence type="ECO:0000256" key="4">
    <source>
        <dbReference type="ARBA" id="ARBA00023136"/>
    </source>
</evidence>
<reference evidence="7 9" key="1">
    <citation type="submission" date="2015-02" db="EMBL/GenBank/DDBJ databases">
        <authorList>
            <person name="Chooi Y.-H."/>
        </authorList>
    </citation>
    <scope>NUCLEOTIDE SEQUENCE [LARGE SCALE GENOMIC DNA]</scope>
    <source>
        <strain evidence="7">E3</strain>
    </source>
</reference>
<evidence type="ECO:0000313" key="8">
    <source>
        <dbReference type="EMBL" id="SPQ96155.1"/>
    </source>
</evidence>
<feature type="transmembrane region" description="Helical" evidence="5">
    <location>
        <begin position="209"/>
        <end position="229"/>
    </location>
</feature>
<name>A0A0G4ISB3_PLABS</name>
<dbReference type="AlphaFoldDB" id="A0A0G4ISB3"/>
<proteinExistence type="predicted"/>
<dbReference type="GO" id="GO:0016020">
    <property type="term" value="C:membrane"/>
    <property type="evidence" value="ECO:0007669"/>
    <property type="project" value="UniProtKB-SubCell"/>
</dbReference>
<dbReference type="EMBL" id="OVEO01000005">
    <property type="protein sequence ID" value="SPQ96155.1"/>
    <property type="molecule type" value="Genomic_DNA"/>
</dbReference>
<organism evidence="7 9">
    <name type="scientific">Plasmodiophora brassicae</name>
    <name type="common">Clubroot disease agent</name>
    <dbReference type="NCBI Taxonomy" id="37360"/>
    <lineage>
        <taxon>Eukaryota</taxon>
        <taxon>Sar</taxon>
        <taxon>Rhizaria</taxon>
        <taxon>Endomyxa</taxon>
        <taxon>Phytomyxea</taxon>
        <taxon>Plasmodiophorida</taxon>
        <taxon>Plasmodiophoridae</taxon>
        <taxon>Plasmodiophora</taxon>
    </lineage>
</organism>
<reference evidence="8 10" key="2">
    <citation type="submission" date="2018-03" db="EMBL/GenBank/DDBJ databases">
        <authorList>
            <person name="Fogelqvist J."/>
        </authorList>
    </citation>
    <scope>NUCLEOTIDE SEQUENCE [LARGE SCALE GENOMIC DNA]</scope>
</reference>
<feature type="transmembrane region" description="Helical" evidence="5">
    <location>
        <begin position="26"/>
        <end position="46"/>
    </location>
</feature>
<feature type="transmembrane region" description="Helical" evidence="5">
    <location>
        <begin position="351"/>
        <end position="372"/>
    </location>
</feature>
<feature type="transmembrane region" description="Helical" evidence="5">
    <location>
        <begin position="141"/>
        <end position="158"/>
    </location>
</feature>
<evidence type="ECO:0000313" key="7">
    <source>
        <dbReference type="EMBL" id="CEO98021.1"/>
    </source>
</evidence>
<feature type="transmembrane region" description="Helical" evidence="5">
    <location>
        <begin position="384"/>
        <end position="408"/>
    </location>
</feature>
<keyword evidence="8" id="KW-0496">Mitochondrion</keyword>
<evidence type="ECO:0000313" key="10">
    <source>
        <dbReference type="Proteomes" id="UP000290189"/>
    </source>
</evidence>
<dbReference type="OrthoDB" id="1684102at2759"/>
<dbReference type="OMA" id="RTGTSFC"/>
<evidence type="ECO:0000256" key="2">
    <source>
        <dbReference type="ARBA" id="ARBA00022692"/>
    </source>
</evidence>
<keyword evidence="9" id="KW-1185">Reference proteome</keyword>
<comment type="subcellular location">
    <subcellularLocation>
        <location evidence="1">Membrane</location>
        <topology evidence="1">Multi-pass membrane protein</topology>
    </subcellularLocation>
</comment>
<dbReference type="InterPro" id="IPR013057">
    <property type="entry name" value="AA_transpt_TM"/>
</dbReference>
<dbReference type="STRING" id="37360.A0A0G4ISB3"/>
<evidence type="ECO:0000259" key="6">
    <source>
        <dbReference type="Pfam" id="PF01490"/>
    </source>
</evidence>
<protein>
    <recommendedName>
        <fullName evidence="6">Amino acid transporter transmembrane domain-containing protein</fullName>
    </recommendedName>
</protein>
<dbReference type="Pfam" id="PF01490">
    <property type="entry name" value="Aa_trans"/>
    <property type="match status" value="1"/>
</dbReference>
<feature type="transmembrane region" description="Helical" evidence="5">
    <location>
        <begin position="241"/>
        <end position="265"/>
    </location>
</feature>
<dbReference type="Proteomes" id="UP000039324">
    <property type="component" value="Unassembled WGS sequence"/>
</dbReference>
<sequence>MTTTEEETTRLLGGSQSPPRLSRLEAFSISVKSVVGSGIFAIPYGFLLSGWLGGTLILLACFIVTYIGVNILVQCKEQVIKGNPAFADDYRTSTYGDLCHCAFGRNGRLLVESSIMLLQLGTVIVYVIFIIETMGTVFPKVRQSLLAVSVLAVLVPVMQVRRGRWITIIAIASDTLTVLGLSLFTMLLFAARSTPNVGRATQAFGGGDWWLFIGIALFSIEGICMVLPVSSSMERPEQYRAVWTSTMVIVFIAYLTFGLVGYIAFGDGTQDIVLLNLAESPLKSTVEIIYCTALALSCPIQAVPAFEVLERTSAVHPDLVGKSPGSAWARFSLAVTSVIVAFSLPRFGKTVAVLGSISGSALAFGLPAAMLLKLDSTMSRCRKAFLVFLVGLAGIVFVIGAAGMSTFAT</sequence>
<dbReference type="PANTHER" id="PTHR22950">
    <property type="entry name" value="AMINO ACID TRANSPORTER"/>
    <property type="match status" value="1"/>
</dbReference>
<keyword evidence="3 5" id="KW-1133">Transmembrane helix</keyword>